<dbReference type="PANTHER" id="PTHR14209:SF19">
    <property type="entry name" value="ISOAMYL ACETATE-HYDROLYZING ESTERASE 1 HOMOLOG"/>
    <property type="match status" value="1"/>
</dbReference>
<proteinExistence type="predicted"/>
<feature type="region of interest" description="Disordered" evidence="1">
    <location>
        <begin position="158"/>
        <end position="187"/>
    </location>
</feature>
<dbReference type="RefSeq" id="XP_021886421.1">
    <property type="nucleotide sequence ID" value="XM_022027377.1"/>
</dbReference>
<evidence type="ECO:0000313" key="3">
    <source>
        <dbReference type="EMBL" id="ORZ28748.1"/>
    </source>
</evidence>
<dbReference type="InterPro" id="IPR045136">
    <property type="entry name" value="Iah1-like"/>
</dbReference>
<feature type="region of interest" description="Disordered" evidence="1">
    <location>
        <begin position="39"/>
        <end position="92"/>
    </location>
</feature>
<keyword evidence="3" id="KW-0378">Hydrolase</keyword>
<sequence length="396" mass="46034">MQTSIQTPAIARSVIEARKRYWKEGSGVQPYQRCSRDDLDRTKRDYIESTPTNNDRDKDCYKDRSSPEFLSSSSKNQCRLHRDQEQQESSNAMVQQVSYDQFILFGDSITQYSFDVNQRGYGSQLAHLFQRRLDVINRGFSGYTSEQAIHLLPQFLPRPNDQQQQLGKQEQEQGQEQAPQLPTRLQLSSSLSPSSKVQFLSIFFGANDACLPPSPQHVDLERYEQNLRSLIDMVHDPRSLTYSPETRVIIICPPVIDEERWAKRRQKQGRAMDREKGVTKKYAATCLKVGQEYQCRNDQQSPPQYHQVDVIDTWSLMTTQIESGQRTLQDYLIDGLHLASEGNNLIFEEIMKIIRSRYQEWDPEVMPMHAPWWGHLDLKQPEIDLLICANKTKKEL</sequence>
<dbReference type="FunCoup" id="A0A1Y2H2H0">
    <property type="interactions" value="105"/>
</dbReference>
<accession>A0A1Y2H2H0</accession>
<dbReference type="InterPro" id="IPR013830">
    <property type="entry name" value="SGNH_hydro"/>
</dbReference>
<dbReference type="PANTHER" id="PTHR14209">
    <property type="entry name" value="ISOAMYL ACETATE-HYDROLYZING ESTERASE 1"/>
    <property type="match status" value="1"/>
</dbReference>
<comment type="caution">
    <text evidence="3">The sequence shown here is derived from an EMBL/GenBank/DDBJ whole genome shotgun (WGS) entry which is preliminary data.</text>
</comment>
<evidence type="ECO:0000256" key="1">
    <source>
        <dbReference type="SAM" id="MobiDB-lite"/>
    </source>
</evidence>
<feature type="compositionally biased region" description="Basic and acidic residues" evidence="1">
    <location>
        <begin position="54"/>
        <end position="66"/>
    </location>
</feature>
<evidence type="ECO:0000259" key="2">
    <source>
        <dbReference type="Pfam" id="PF13472"/>
    </source>
</evidence>
<feature type="compositionally biased region" description="Low complexity" evidence="1">
    <location>
        <begin position="162"/>
        <end position="187"/>
    </location>
</feature>
<dbReference type="EMBL" id="MCFF01000001">
    <property type="protein sequence ID" value="ORZ28748.1"/>
    <property type="molecule type" value="Genomic_DNA"/>
</dbReference>
<dbReference type="STRING" id="64571.A0A1Y2H2H0"/>
<feature type="domain" description="SGNH hydrolase-type esterase" evidence="2">
    <location>
        <begin position="104"/>
        <end position="342"/>
    </location>
</feature>
<dbReference type="Pfam" id="PF13472">
    <property type="entry name" value="Lipase_GDSL_2"/>
    <property type="match status" value="1"/>
</dbReference>
<dbReference type="OrthoDB" id="671439at2759"/>
<dbReference type="AlphaFoldDB" id="A0A1Y2H2H0"/>
<keyword evidence="4" id="KW-1185">Reference proteome</keyword>
<dbReference type="Proteomes" id="UP000193648">
    <property type="component" value="Unassembled WGS sequence"/>
</dbReference>
<organism evidence="3 4">
    <name type="scientific">Lobosporangium transversale</name>
    <dbReference type="NCBI Taxonomy" id="64571"/>
    <lineage>
        <taxon>Eukaryota</taxon>
        <taxon>Fungi</taxon>
        <taxon>Fungi incertae sedis</taxon>
        <taxon>Mucoromycota</taxon>
        <taxon>Mortierellomycotina</taxon>
        <taxon>Mortierellomycetes</taxon>
        <taxon>Mortierellales</taxon>
        <taxon>Mortierellaceae</taxon>
        <taxon>Lobosporangium</taxon>
    </lineage>
</organism>
<dbReference type="Gene3D" id="3.40.50.1110">
    <property type="entry name" value="SGNH hydrolase"/>
    <property type="match status" value="1"/>
</dbReference>
<protein>
    <submittedName>
        <fullName evidence="3">SGNH hydrolase-type esterase domain-containing protein</fullName>
    </submittedName>
</protein>
<dbReference type="GO" id="GO:0016787">
    <property type="term" value="F:hydrolase activity"/>
    <property type="evidence" value="ECO:0007669"/>
    <property type="project" value="UniProtKB-KW"/>
</dbReference>
<dbReference type="SUPFAM" id="SSF52266">
    <property type="entry name" value="SGNH hydrolase"/>
    <property type="match status" value="1"/>
</dbReference>
<feature type="compositionally biased region" description="Polar residues" evidence="1">
    <location>
        <begin position="68"/>
        <end position="77"/>
    </location>
</feature>
<dbReference type="InterPro" id="IPR036514">
    <property type="entry name" value="SGNH_hydro_sf"/>
</dbReference>
<name>A0A1Y2H2H0_9FUNG</name>
<dbReference type="CDD" id="cd01838">
    <property type="entry name" value="Isoamyl_acetate_hydrolase_like"/>
    <property type="match status" value="1"/>
</dbReference>
<dbReference type="GeneID" id="33569220"/>
<gene>
    <name evidence="3" type="ORF">BCR41DRAFT_382706</name>
</gene>
<reference evidence="3 4" key="1">
    <citation type="submission" date="2016-07" db="EMBL/GenBank/DDBJ databases">
        <title>Pervasive Adenine N6-methylation of Active Genes in Fungi.</title>
        <authorList>
            <consortium name="DOE Joint Genome Institute"/>
            <person name="Mondo S.J."/>
            <person name="Dannebaum R.O."/>
            <person name="Kuo R.C."/>
            <person name="Labutti K."/>
            <person name="Haridas S."/>
            <person name="Kuo A."/>
            <person name="Salamov A."/>
            <person name="Ahrendt S.R."/>
            <person name="Lipzen A."/>
            <person name="Sullivan W."/>
            <person name="Andreopoulos W.B."/>
            <person name="Clum A."/>
            <person name="Lindquist E."/>
            <person name="Daum C."/>
            <person name="Ramamoorthy G.K."/>
            <person name="Gryganskyi A."/>
            <person name="Culley D."/>
            <person name="Magnuson J.K."/>
            <person name="James T.Y."/>
            <person name="O'Malley M.A."/>
            <person name="Stajich J.E."/>
            <person name="Spatafora J.W."/>
            <person name="Visel A."/>
            <person name="Grigoriev I.V."/>
        </authorList>
    </citation>
    <scope>NUCLEOTIDE SEQUENCE [LARGE SCALE GENOMIC DNA]</scope>
    <source>
        <strain evidence="3 4">NRRL 3116</strain>
    </source>
</reference>
<evidence type="ECO:0000313" key="4">
    <source>
        <dbReference type="Proteomes" id="UP000193648"/>
    </source>
</evidence>
<dbReference type="InParanoid" id="A0A1Y2H2H0"/>